<dbReference type="AlphaFoldDB" id="A0A4Y8PPY4"/>
<evidence type="ECO:0000313" key="4">
    <source>
        <dbReference type="Proteomes" id="UP000298246"/>
    </source>
</evidence>
<evidence type="ECO:0000259" key="2">
    <source>
        <dbReference type="PROSITE" id="PS51272"/>
    </source>
</evidence>
<keyword evidence="1" id="KW-0732">Signal</keyword>
<sequence length="414" mass="45639">MISFMNILHVGRESMMKMKKKFVLAGLLAMCSLGSIIPASTQADDNPTPFADMRDHWAKQAVAKAIQKRYVDGYDDGSFRPENYVTGAEFVKMVVTATKLPVSGATSGTDWYVPYVKAAVEKGYLREDAINTDIFLNKPISRLQMAKIAVTATDPTLQQKEVNISNEGVMFTATSKGLVQGLERGELAPQGNTTRAQSVTIIERILSVNNGEKLEVDKYAVSSAELALKRTNLFSMIPVFAGKQGQGYEWSPEKLVLETADGKFKGQIDEVVVIDMADPNDPNRGLLGNINELHWFAPYHEGEMPLIKDYPDSYVILVKSHVDYVKDTNAYAENGKVGFAIYGFKSPDPDALDNGVLNTLTSVFRNKRGDMQCMILPKSGFLTQSDISITLNAPARPPVMDSTRTITSIYVPKK</sequence>
<feature type="signal peptide" evidence="1">
    <location>
        <begin position="1"/>
        <end position="43"/>
    </location>
</feature>
<dbReference type="EMBL" id="MYFO01000072">
    <property type="protein sequence ID" value="TFE82703.1"/>
    <property type="molecule type" value="Genomic_DNA"/>
</dbReference>
<proteinExistence type="predicted"/>
<gene>
    <name evidence="3" type="ORF">B5M42_24635</name>
</gene>
<keyword evidence="4" id="KW-1185">Reference proteome</keyword>
<organism evidence="3 4">
    <name type="scientific">Paenibacillus athensensis</name>
    <dbReference type="NCBI Taxonomy" id="1967502"/>
    <lineage>
        <taxon>Bacteria</taxon>
        <taxon>Bacillati</taxon>
        <taxon>Bacillota</taxon>
        <taxon>Bacilli</taxon>
        <taxon>Bacillales</taxon>
        <taxon>Paenibacillaceae</taxon>
        <taxon>Paenibacillus</taxon>
    </lineage>
</organism>
<dbReference type="Proteomes" id="UP000298246">
    <property type="component" value="Unassembled WGS sequence"/>
</dbReference>
<evidence type="ECO:0000256" key="1">
    <source>
        <dbReference type="SAM" id="SignalP"/>
    </source>
</evidence>
<feature type="chain" id="PRO_5021253336" description="SLH domain-containing protein" evidence="1">
    <location>
        <begin position="44"/>
        <end position="414"/>
    </location>
</feature>
<name>A0A4Y8PPY4_9BACL</name>
<reference evidence="3 4" key="1">
    <citation type="submission" date="2017-03" db="EMBL/GenBank/DDBJ databases">
        <title>Isolation of Levoglucosan Utilizing Bacteria.</title>
        <authorList>
            <person name="Arya A.S."/>
        </authorList>
    </citation>
    <scope>NUCLEOTIDE SEQUENCE [LARGE SCALE GENOMIC DNA]</scope>
    <source>
        <strain evidence="3 4">MEC069</strain>
    </source>
</reference>
<feature type="domain" description="SLH" evidence="2">
    <location>
        <begin position="45"/>
        <end position="108"/>
    </location>
</feature>
<comment type="caution">
    <text evidence="3">The sequence shown here is derived from an EMBL/GenBank/DDBJ whole genome shotgun (WGS) entry which is preliminary data.</text>
</comment>
<evidence type="ECO:0000313" key="3">
    <source>
        <dbReference type="EMBL" id="TFE82703.1"/>
    </source>
</evidence>
<dbReference type="InterPro" id="IPR001119">
    <property type="entry name" value="SLH_dom"/>
</dbReference>
<dbReference type="Pfam" id="PF00395">
    <property type="entry name" value="SLH"/>
    <property type="match status" value="2"/>
</dbReference>
<dbReference type="OrthoDB" id="5845122at2"/>
<dbReference type="PROSITE" id="PS51272">
    <property type="entry name" value="SLH"/>
    <property type="match status" value="1"/>
</dbReference>
<accession>A0A4Y8PPY4</accession>
<protein>
    <recommendedName>
        <fullName evidence="2">SLH domain-containing protein</fullName>
    </recommendedName>
</protein>